<evidence type="ECO:0000256" key="1">
    <source>
        <dbReference type="ARBA" id="ARBA00023015"/>
    </source>
</evidence>
<dbReference type="EMBL" id="CP011388">
    <property type="protein sequence ID" value="ANE46439.1"/>
    <property type="molecule type" value="Genomic_DNA"/>
</dbReference>
<accession>A0A172THA3</accession>
<dbReference type="STRING" id="1178515.SY83_09325"/>
<dbReference type="InterPro" id="IPR013196">
    <property type="entry name" value="HTH_11"/>
</dbReference>
<keyword evidence="2" id="KW-0804">Transcription</keyword>
<dbReference type="InterPro" id="IPR036388">
    <property type="entry name" value="WH-like_DNA-bd_sf"/>
</dbReference>
<dbReference type="PANTHER" id="PTHR34580:SF9">
    <property type="entry name" value="SLL5097 PROTEIN"/>
    <property type="match status" value="1"/>
</dbReference>
<keyword evidence="1" id="KW-0805">Transcription regulation</keyword>
<dbReference type="OrthoDB" id="9815009at2"/>
<dbReference type="Pfam" id="PF13280">
    <property type="entry name" value="WYL"/>
    <property type="match status" value="1"/>
</dbReference>
<evidence type="ECO:0000256" key="2">
    <source>
        <dbReference type="ARBA" id="ARBA00023163"/>
    </source>
</evidence>
<name>A0A172THA3_9BACL</name>
<dbReference type="InterPro" id="IPR036390">
    <property type="entry name" value="WH_DNA-bd_sf"/>
</dbReference>
<dbReference type="InterPro" id="IPR001034">
    <property type="entry name" value="DeoR_HTH"/>
</dbReference>
<dbReference type="InterPro" id="IPR026881">
    <property type="entry name" value="WYL_dom"/>
</dbReference>
<evidence type="ECO:0000259" key="3">
    <source>
        <dbReference type="PROSITE" id="PS51000"/>
    </source>
</evidence>
<dbReference type="PROSITE" id="PS52050">
    <property type="entry name" value="WYL"/>
    <property type="match status" value="1"/>
</dbReference>
<feature type="domain" description="HTH deoR-type" evidence="3">
    <location>
        <begin position="3"/>
        <end position="62"/>
    </location>
</feature>
<reference evidence="4 5" key="1">
    <citation type="submission" date="2015-01" db="EMBL/GenBank/DDBJ databases">
        <title>Paenibacillus swuensis/DY6/whole genome sequencing.</title>
        <authorList>
            <person name="Kim M.K."/>
            <person name="Srinivasan S."/>
            <person name="Lee J.-J."/>
        </authorList>
    </citation>
    <scope>NUCLEOTIDE SEQUENCE [LARGE SCALE GENOMIC DNA]</scope>
    <source>
        <strain evidence="4 5">DY6</strain>
    </source>
</reference>
<dbReference type="InterPro" id="IPR028349">
    <property type="entry name" value="PafC-like"/>
</dbReference>
<dbReference type="PIRSF" id="PIRSF016838">
    <property type="entry name" value="PafC"/>
    <property type="match status" value="1"/>
</dbReference>
<keyword evidence="4" id="KW-0238">DNA-binding</keyword>
<organism evidence="4 5">
    <name type="scientific">Paenibacillus swuensis</name>
    <dbReference type="NCBI Taxonomy" id="1178515"/>
    <lineage>
        <taxon>Bacteria</taxon>
        <taxon>Bacillati</taxon>
        <taxon>Bacillota</taxon>
        <taxon>Bacilli</taxon>
        <taxon>Bacillales</taxon>
        <taxon>Paenibacillaceae</taxon>
        <taxon>Paenibacillus</taxon>
    </lineage>
</organism>
<proteinExistence type="predicted"/>
<dbReference type="GO" id="GO:0003700">
    <property type="term" value="F:DNA-binding transcription factor activity"/>
    <property type="evidence" value="ECO:0007669"/>
    <property type="project" value="InterPro"/>
</dbReference>
<evidence type="ECO:0000313" key="4">
    <source>
        <dbReference type="EMBL" id="ANE46439.1"/>
    </source>
</evidence>
<dbReference type="RefSeq" id="WP_068605991.1">
    <property type="nucleotide sequence ID" value="NZ_CP011388.1"/>
</dbReference>
<protein>
    <submittedName>
        <fullName evidence="4">DNA-binding protein</fullName>
    </submittedName>
</protein>
<dbReference type="PROSITE" id="PS51000">
    <property type="entry name" value="HTH_DEOR_2"/>
    <property type="match status" value="1"/>
</dbReference>
<dbReference type="Proteomes" id="UP000076927">
    <property type="component" value="Chromosome"/>
</dbReference>
<dbReference type="PATRIC" id="fig|1178515.4.peg.1863"/>
<dbReference type="SUPFAM" id="SSF46785">
    <property type="entry name" value="Winged helix' DNA-binding domain"/>
    <property type="match status" value="1"/>
</dbReference>
<evidence type="ECO:0000313" key="5">
    <source>
        <dbReference type="Proteomes" id="UP000076927"/>
    </source>
</evidence>
<dbReference type="InterPro" id="IPR057727">
    <property type="entry name" value="WCX_dom"/>
</dbReference>
<dbReference type="InterPro" id="IPR051534">
    <property type="entry name" value="CBASS_pafABC_assoc_protein"/>
</dbReference>
<sequence length="315" mass="36576">MAKSKRLIEIMMAVNKKKSFNAKELASEFGVSTRTIIRDMQELSALGVPFYSEVGQHGGYKMINERMLPPVAFTEGEALAVFFASHALRHYEDLPFEAETYSVLRKFYSYMPEDIRNRIDQMRKRFDLVTPMRHTSTPYLSLLLDAAIDQNVVRVEYESKQNKQSRDIQPIGIYASNGFWYCPAYCFYRRDIRLFRCDRVRSVELSELKAVDLTQVHTGNWESYMEEEGPVMELYVELTATGVQRCESVLWPAHKMQIHVREDGTGWMDDPIHASSLPFFGQYFIGLGMDAKVNAPDELIHVMREMLDKLMAQYR</sequence>
<dbReference type="Pfam" id="PF08279">
    <property type="entry name" value="HTH_11"/>
    <property type="match status" value="1"/>
</dbReference>
<gene>
    <name evidence="4" type="ORF">SY83_09325</name>
</gene>
<dbReference type="GO" id="GO:0003677">
    <property type="term" value="F:DNA binding"/>
    <property type="evidence" value="ECO:0007669"/>
    <property type="project" value="UniProtKB-KW"/>
</dbReference>
<dbReference type="AlphaFoldDB" id="A0A172THA3"/>
<keyword evidence="5" id="KW-1185">Reference proteome</keyword>
<dbReference type="Gene3D" id="1.10.10.10">
    <property type="entry name" value="Winged helix-like DNA-binding domain superfamily/Winged helix DNA-binding domain"/>
    <property type="match status" value="1"/>
</dbReference>
<dbReference type="Pfam" id="PF25583">
    <property type="entry name" value="WCX"/>
    <property type="match status" value="1"/>
</dbReference>
<dbReference type="PANTHER" id="PTHR34580">
    <property type="match status" value="1"/>
</dbReference>
<dbReference type="KEGG" id="pswu:SY83_09325"/>